<evidence type="ECO:0000313" key="10">
    <source>
        <dbReference type="Proteomes" id="UP000317243"/>
    </source>
</evidence>
<dbReference type="PANTHER" id="PTHR14969">
    <property type="entry name" value="SPHINGOSINE-1-PHOSPHATE PHOSPHOHYDROLASE"/>
    <property type="match status" value="1"/>
</dbReference>
<proteinExistence type="predicted"/>
<gene>
    <name evidence="9" type="ORF">KOR42_47970</name>
</gene>
<dbReference type="RefSeq" id="WP_146512119.1">
    <property type="nucleotide sequence ID" value="NZ_SIHI01000044.1"/>
</dbReference>
<dbReference type="SUPFAM" id="SSF48317">
    <property type="entry name" value="Acid phosphatase/Vanadium-dependent haloperoxidase"/>
    <property type="match status" value="1"/>
</dbReference>
<dbReference type="GO" id="GO:0016787">
    <property type="term" value="F:hydrolase activity"/>
    <property type="evidence" value="ECO:0007669"/>
    <property type="project" value="UniProtKB-KW"/>
</dbReference>
<dbReference type="OrthoDB" id="268168at2"/>
<feature type="transmembrane region" description="Helical" evidence="7">
    <location>
        <begin position="194"/>
        <end position="214"/>
    </location>
</feature>
<dbReference type="GO" id="GO:0005886">
    <property type="term" value="C:plasma membrane"/>
    <property type="evidence" value="ECO:0007669"/>
    <property type="project" value="UniProtKB-SubCell"/>
</dbReference>
<organism evidence="9 10">
    <name type="scientific">Thalassoglobus neptunius</name>
    <dbReference type="NCBI Taxonomy" id="1938619"/>
    <lineage>
        <taxon>Bacteria</taxon>
        <taxon>Pseudomonadati</taxon>
        <taxon>Planctomycetota</taxon>
        <taxon>Planctomycetia</taxon>
        <taxon>Planctomycetales</taxon>
        <taxon>Planctomycetaceae</taxon>
        <taxon>Thalassoglobus</taxon>
    </lineage>
</organism>
<evidence type="ECO:0000256" key="6">
    <source>
        <dbReference type="ARBA" id="ARBA00023136"/>
    </source>
</evidence>
<evidence type="ECO:0000256" key="4">
    <source>
        <dbReference type="ARBA" id="ARBA00022801"/>
    </source>
</evidence>
<comment type="caution">
    <text evidence="9">The sequence shown here is derived from an EMBL/GenBank/DDBJ whole genome shotgun (WGS) entry which is preliminary data.</text>
</comment>
<evidence type="ECO:0000256" key="3">
    <source>
        <dbReference type="ARBA" id="ARBA00022692"/>
    </source>
</evidence>
<keyword evidence="2" id="KW-1003">Cell membrane</keyword>
<dbReference type="PANTHER" id="PTHR14969:SF62">
    <property type="entry name" value="DECAPRENYLPHOSPHORYL-5-PHOSPHORIBOSE PHOSPHATASE RV3807C-RELATED"/>
    <property type="match status" value="1"/>
</dbReference>
<dbReference type="AlphaFoldDB" id="A0A5C5VS98"/>
<evidence type="ECO:0000259" key="8">
    <source>
        <dbReference type="SMART" id="SM00014"/>
    </source>
</evidence>
<dbReference type="Proteomes" id="UP000317243">
    <property type="component" value="Unassembled WGS sequence"/>
</dbReference>
<feature type="transmembrane region" description="Helical" evidence="7">
    <location>
        <begin position="22"/>
        <end position="39"/>
    </location>
</feature>
<keyword evidence="10" id="KW-1185">Reference proteome</keyword>
<keyword evidence="6 7" id="KW-0472">Membrane</keyword>
<protein>
    <submittedName>
        <fullName evidence="9">PAP2 superfamily protein</fullName>
    </submittedName>
</protein>
<feature type="transmembrane region" description="Helical" evidence="7">
    <location>
        <begin position="90"/>
        <end position="111"/>
    </location>
</feature>
<dbReference type="Pfam" id="PF01569">
    <property type="entry name" value="PAP2"/>
    <property type="match status" value="1"/>
</dbReference>
<evidence type="ECO:0000256" key="7">
    <source>
        <dbReference type="SAM" id="Phobius"/>
    </source>
</evidence>
<evidence type="ECO:0000313" key="9">
    <source>
        <dbReference type="EMBL" id="TWT41484.1"/>
    </source>
</evidence>
<name>A0A5C5VS98_9PLAN</name>
<evidence type="ECO:0000256" key="1">
    <source>
        <dbReference type="ARBA" id="ARBA00004651"/>
    </source>
</evidence>
<dbReference type="Gene3D" id="1.20.144.10">
    <property type="entry name" value="Phosphatidic acid phosphatase type 2/haloperoxidase"/>
    <property type="match status" value="1"/>
</dbReference>
<dbReference type="InterPro" id="IPR036938">
    <property type="entry name" value="PAP2/HPO_sf"/>
</dbReference>
<evidence type="ECO:0000256" key="5">
    <source>
        <dbReference type="ARBA" id="ARBA00022989"/>
    </source>
</evidence>
<dbReference type="SMART" id="SM00014">
    <property type="entry name" value="acidPPc"/>
    <property type="match status" value="1"/>
</dbReference>
<keyword evidence="5 7" id="KW-1133">Transmembrane helix</keyword>
<keyword evidence="3 7" id="KW-0812">Transmembrane</keyword>
<comment type="subcellular location">
    <subcellularLocation>
        <location evidence="1">Cell membrane</location>
        <topology evidence="1">Multi-pass membrane protein</topology>
    </subcellularLocation>
</comment>
<feature type="domain" description="Phosphatidic acid phosphatase type 2/haloperoxidase" evidence="8">
    <location>
        <begin position="91"/>
        <end position="209"/>
    </location>
</feature>
<reference evidence="9 10" key="1">
    <citation type="submission" date="2019-02" db="EMBL/GenBank/DDBJ databases">
        <title>Deep-cultivation of Planctomycetes and their phenomic and genomic characterization uncovers novel biology.</title>
        <authorList>
            <person name="Wiegand S."/>
            <person name="Jogler M."/>
            <person name="Boedeker C."/>
            <person name="Pinto D."/>
            <person name="Vollmers J."/>
            <person name="Rivas-Marin E."/>
            <person name="Kohn T."/>
            <person name="Peeters S.H."/>
            <person name="Heuer A."/>
            <person name="Rast P."/>
            <person name="Oberbeckmann S."/>
            <person name="Bunk B."/>
            <person name="Jeske O."/>
            <person name="Meyerdierks A."/>
            <person name="Storesund J.E."/>
            <person name="Kallscheuer N."/>
            <person name="Luecker S."/>
            <person name="Lage O.M."/>
            <person name="Pohl T."/>
            <person name="Merkel B.J."/>
            <person name="Hornburger P."/>
            <person name="Mueller R.-W."/>
            <person name="Bruemmer F."/>
            <person name="Labrenz M."/>
            <person name="Spormann A.M."/>
            <person name="Op Den Camp H."/>
            <person name="Overmann J."/>
            <person name="Amann R."/>
            <person name="Jetten M.S.M."/>
            <person name="Mascher T."/>
            <person name="Medema M.H."/>
            <person name="Devos D.P."/>
            <person name="Kaster A.-K."/>
            <person name="Ovreas L."/>
            <person name="Rohde M."/>
            <person name="Galperin M.Y."/>
            <person name="Jogler C."/>
        </authorList>
    </citation>
    <scope>NUCLEOTIDE SEQUENCE [LARGE SCALE GENOMIC DNA]</scope>
    <source>
        <strain evidence="9 10">KOR42</strain>
    </source>
</reference>
<keyword evidence="4" id="KW-0378">Hydrolase</keyword>
<dbReference type="EMBL" id="SIHI01000044">
    <property type="protein sequence ID" value="TWT41484.1"/>
    <property type="molecule type" value="Genomic_DNA"/>
</dbReference>
<dbReference type="InterPro" id="IPR000326">
    <property type="entry name" value="PAP2/HPO"/>
</dbReference>
<accession>A0A5C5VS98</accession>
<evidence type="ECO:0000256" key="2">
    <source>
        <dbReference type="ARBA" id="ARBA00022475"/>
    </source>
</evidence>
<sequence>MIDSSGGELPDQQEGFVDPGKWVLPLVSMTLGLISMFWFDKIAGVYFLTDDWLDEFHELVDAAEHFGTPYGQLIGLFCLTSALHWKEWRIVRFFLAASCAGIAANIVKLFIARARPNSFDFETLRIWESFGQWLPFAEGGSAWQSFPSAHTASAFGFAAVLSSAYLHGKPMFVFMAILTGFHRISVSAHFPSDVFFGAAIGWLIGCSFVGNNWLSRKFDRLEQRRPDWLREMDRLRK</sequence>